<sequence>MSVLLGFANEIRAFMESSGQCNLSKATWWLHHSVKRTKTTGCASWSTDAQFLVLIEHFHAQLKRRRGCRDVYKNRTKGQLRLGQVCVLLRDLLLVASGLRPSCLVDCCALKKGVAKLLLDYLDENEASQQWFD</sequence>
<evidence type="ECO:0000313" key="1">
    <source>
        <dbReference type="EMBL" id="CAH0477670.1"/>
    </source>
</evidence>
<comment type="caution">
    <text evidence="1">The sequence shown here is derived from an EMBL/GenBank/DDBJ whole genome shotgun (WGS) entry which is preliminary data.</text>
</comment>
<reference evidence="1" key="1">
    <citation type="submission" date="2021-11" db="EMBL/GenBank/DDBJ databases">
        <authorList>
            <person name="Islam A."/>
            <person name="Islam S."/>
            <person name="Flora M.S."/>
            <person name="Rahman M."/>
            <person name="Ziaur R.M."/>
            <person name="Epstein J.H."/>
            <person name="Hassan M."/>
            <person name="Klassen M."/>
            <person name="Woodard K."/>
            <person name="Webb A."/>
            <person name="Webby R.J."/>
            <person name="El Zowalaty M.E."/>
        </authorList>
    </citation>
    <scope>NUCLEOTIDE SEQUENCE</scope>
    <source>
        <strain evidence="1">Pbs3</strain>
    </source>
</reference>
<dbReference type="EMBL" id="CAKKTJ010000181">
    <property type="protein sequence ID" value="CAH0477670.1"/>
    <property type="molecule type" value="Genomic_DNA"/>
</dbReference>
<protein>
    <submittedName>
        <fullName evidence="1">Uncharacterized protein</fullName>
    </submittedName>
</protein>
<proteinExistence type="predicted"/>
<name>A0AAU9KX34_9STRA</name>
<dbReference type="Proteomes" id="UP001160483">
    <property type="component" value="Unassembled WGS sequence"/>
</dbReference>
<accession>A0AAU9KX34</accession>
<organism evidence="1 2">
    <name type="scientific">Peronospora belbahrii</name>
    <dbReference type="NCBI Taxonomy" id="622444"/>
    <lineage>
        <taxon>Eukaryota</taxon>
        <taxon>Sar</taxon>
        <taxon>Stramenopiles</taxon>
        <taxon>Oomycota</taxon>
        <taxon>Peronosporomycetes</taxon>
        <taxon>Peronosporales</taxon>
        <taxon>Peronosporaceae</taxon>
        <taxon>Peronospora</taxon>
    </lineage>
</organism>
<dbReference type="AlphaFoldDB" id="A0AAU9KX34"/>
<evidence type="ECO:0000313" key="2">
    <source>
        <dbReference type="Proteomes" id="UP001160483"/>
    </source>
</evidence>
<gene>
    <name evidence="1" type="ORF">PBS003_LOCUS4410</name>
</gene>